<evidence type="ECO:0000313" key="2">
    <source>
        <dbReference type="Proteomes" id="UP001565471"/>
    </source>
</evidence>
<dbReference type="Proteomes" id="UP001565471">
    <property type="component" value="Unassembled WGS sequence"/>
</dbReference>
<gene>
    <name evidence="1" type="ORF">ABIF29_003536</name>
</gene>
<organism evidence="1 2">
    <name type="scientific">Bradyrhizobium elkanii</name>
    <dbReference type="NCBI Taxonomy" id="29448"/>
    <lineage>
        <taxon>Bacteria</taxon>
        <taxon>Pseudomonadati</taxon>
        <taxon>Pseudomonadota</taxon>
        <taxon>Alphaproteobacteria</taxon>
        <taxon>Hyphomicrobiales</taxon>
        <taxon>Nitrobacteraceae</taxon>
        <taxon>Bradyrhizobium</taxon>
    </lineage>
</organism>
<accession>A0ABV4EZX6</accession>
<dbReference type="RefSeq" id="WP_253623383.1">
    <property type="nucleotide sequence ID" value="NZ_CP126004.1"/>
</dbReference>
<reference evidence="1 2" key="1">
    <citation type="submission" date="2024-07" db="EMBL/GenBank/DDBJ databases">
        <title>Genomic Encyclopedia of Type Strains, Phase V (KMG-V): Genome sequencing to study the core and pangenomes of soil and plant-associated prokaryotes.</title>
        <authorList>
            <person name="Whitman W."/>
        </authorList>
    </citation>
    <scope>NUCLEOTIDE SEQUENCE [LARGE SCALE GENOMIC DNA]</scope>
    <source>
        <strain evidence="1 2">USDA 415</strain>
    </source>
</reference>
<dbReference type="EMBL" id="JBGBZA010000002">
    <property type="protein sequence ID" value="MEY9316737.1"/>
    <property type="molecule type" value="Genomic_DNA"/>
</dbReference>
<comment type="caution">
    <text evidence="1">The sequence shown here is derived from an EMBL/GenBank/DDBJ whole genome shotgun (WGS) entry which is preliminary data.</text>
</comment>
<name>A0ABV4EZX6_BRAEL</name>
<evidence type="ECO:0000313" key="1">
    <source>
        <dbReference type="EMBL" id="MEY9316737.1"/>
    </source>
</evidence>
<keyword evidence="2" id="KW-1185">Reference proteome</keyword>
<sequence length="158" mass="17122">MIPAVITDTSIMFFAKGRAWTLAEDHPKFHDVKAILASGSDDIDTVVQMTDVRVAVEAATAGRAVLTNKALTLDGQELSVAWRKKAVSQPDSLKVLIVNTGDKVRVQGDDDAPDGIYIVGDLDDTDINKRVMVEDEQGEGYFGYVANTSIKEIMHDAA</sequence>
<protein>
    <submittedName>
        <fullName evidence="1">NAD-dependent protein-ADP-ribosyltransferase YbiA (DUF1768 family)</fullName>
    </submittedName>
</protein>
<proteinExistence type="predicted"/>